<name>A0AAV3ZMN0_9GAST</name>
<dbReference type="GO" id="GO:0016491">
    <property type="term" value="F:oxidoreductase activity"/>
    <property type="evidence" value="ECO:0007669"/>
    <property type="project" value="InterPro"/>
</dbReference>
<accession>A0AAV3ZMN0</accession>
<organism evidence="3 4">
    <name type="scientific">Plakobranchus ocellatus</name>
    <dbReference type="NCBI Taxonomy" id="259542"/>
    <lineage>
        <taxon>Eukaryota</taxon>
        <taxon>Metazoa</taxon>
        <taxon>Spiralia</taxon>
        <taxon>Lophotrochozoa</taxon>
        <taxon>Mollusca</taxon>
        <taxon>Gastropoda</taxon>
        <taxon>Heterobranchia</taxon>
        <taxon>Euthyneura</taxon>
        <taxon>Panpulmonata</taxon>
        <taxon>Sacoglossa</taxon>
        <taxon>Placobranchoidea</taxon>
        <taxon>Plakobranchidae</taxon>
        <taxon>Plakobranchus</taxon>
    </lineage>
</organism>
<dbReference type="EMBL" id="BLXT01002535">
    <property type="protein sequence ID" value="GFN95770.1"/>
    <property type="molecule type" value="Genomic_DNA"/>
</dbReference>
<sequence>MGSTKTENKPMVLKRLEDLEPGKELDGDNGVDFSIPNDFDMAKFRRGRKFYFDNFFCTLTAHFFVLVIGMVFPDFLTPLVYTKQSHTPALARKRYIATVKHVASWHFGNVWRPGSDAQKSILAVRRMHHVVETNLKKDGLENNLSQYHMGLVQSAFVAFPIMYPSEFGLRCSDSDLDDYVYFWYGIGHLLGIDSKNNLCTEGLTQARAFCKQVQDDIYIECFKKPSDDFFIMTEAVLEGWKDFFKGTLSVNVIRAYFEELAGQKRRRLKFPDNMKFVFWKILFFALRNIPWVAKYFNSLMRKKFRIDYFEE</sequence>
<dbReference type="PANTHER" id="PTHR37159">
    <property type="entry name" value="GH11867P"/>
    <property type="match status" value="1"/>
</dbReference>
<evidence type="ECO:0000313" key="4">
    <source>
        <dbReference type="Proteomes" id="UP000735302"/>
    </source>
</evidence>
<keyword evidence="4" id="KW-1185">Reference proteome</keyword>
<evidence type="ECO:0000259" key="2">
    <source>
        <dbReference type="Pfam" id="PF09995"/>
    </source>
</evidence>
<keyword evidence="1" id="KW-0812">Transmembrane</keyword>
<reference evidence="3 4" key="1">
    <citation type="journal article" date="2021" name="Elife">
        <title>Chloroplast acquisition without the gene transfer in kleptoplastic sea slugs, Plakobranchus ocellatus.</title>
        <authorList>
            <person name="Maeda T."/>
            <person name="Takahashi S."/>
            <person name="Yoshida T."/>
            <person name="Shimamura S."/>
            <person name="Takaki Y."/>
            <person name="Nagai Y."/>
            <person name="Toyoda A."/>
            <person name="Suzuki Y."/>
            <person name="Arimoto A."/>
            <person name="Ishii H."/>
            <person name="Satoh N."/>
            <person name="Nishiyama T."/>
            <person name="Hasebe M."/>
            <person name="Maruyama T."/>
            <person name="Minagawa J."/>
            <person name="Obokata J."/>
            <person name="Shigenobu S."/>
        </authorList>
    </citation>
    <scope>NUCLEOTIDE SEQUENCE [LARGE SCALE GENOMIC DNA]</scope>
</reference>
<keyword evidence="1" id="KW-0472">Membrane</keyword>
<evidence type="ECO:0000313" key="3">
    <source>
        <dbReference type="EMBL" id="GFN95770.1"/>
    </source>
</evidence>
<dbReference type="InterPro" id="IPR018713">
    <property type="entry name" value="MPAB/Lcp_cat_dom"/>
</dbReference>
<comment type="caution">
    <text evidence="3">The sequence shown here is derived from an EMBL/GenBank/DDBJ whole genome shotgun (WGS) entry which is preliminary data.</text>
</comment>
<protein>
    <recommendedName>
        <fullName evidence="2">ER-bound oxygenase mpaB/mpaB'/Rubber oxygenase catalytic domain-containing protein</fullName>
    </recommendedName>
</protein>
<feature type="transmembrane region" description="Helical" evidence="1">
    <location>
        <begin position="51"/>
        <end position="72"/>
    </location>
</feature>
<gene>
    <name evidence="3" type="ORF">PoB_002227600</name>
</gene>
<dbReference type="Proteomes" id="UP000735302">
    <property type="component" value="Unassembled WGS sequence"/>
</dbReference>
<dbReference type="AlphaFoldDB" id="A0AAV3ZMN0"/>
<dbReference type="Pfam" id="PF09995">
    <property type="entry name" value="MPAB_Lcp_cat"/>
    <property type="match status" value="1"/>
</dbReference>
<keyword evidence="1" id="KW-1133">Transmembrane helix</keyword>
<dbReference type="PANTHER" id="PTHR37159:SF1">
    <property type="entry name" value="GH11867P"/>
    <property type="match status" value="1"/>
</dbReference>
<feature type="domain" description="ER-bound oxygenase mpaB/mpaB'/Rubber oxygenase catalytic" evidence="2">
    <location>
        <begin position="85"/>
        <end position="195"/>
    </location>
</feature>
<proteinExistence type="predicted"/>
<evidence type="ECO:0000256" key="1">
    <source>
        <dbReference type="SAM" id="Phobius"/>
    </source>
</evidence>